<evidence type="ECO:0000259" key="2">
    <source>
        <dbReference type="Pfam" id="PF00931"/>
    </source>
</evidence>
<dbReference type="SUPFAM" id="SSF52047">
    <property type="entry name" value="RNI-like"/>
    <property type="match status" value="1"/>
</dbReference>
<evidence type="ECO:0000313" key="4">
    <source>
        <dbReference type="EMBL" id="BBE27828.1"/>
    </source>
</evidence>
<dbReference type="AlphaFoldDB" id="A0A4V0P191"/>
<dbReference type="Pfam" id="PF00931">
    <property type="entry name" value="NB-ARC"/>
    <property type="match status" value="2"/>
</dbReference>
<dbReference type="Gene3D" id="3.40.50.300">
    <property type="entry name" value="P-loop containing nucleotide triphosphate hydrolases"/>
    <property type="match status" value="2"/>
</dbReference>
<dbReference type="SUPFAM" id="SSF52540">
    <property type="entry name" value="P-loop containing nucleoside triphosphate hydrolases"/>
    <property type="match status" value="2"/>
</dbReference>
<feature type="domain" description="R13L1/DRL21-like LRR repeat region" evidence="3">
    <location>
        <begin position="634"/>
        <end position="703"/>
    </location>
</feature>
<dbReference type="InterPro" id="IPR002182">
    <property type="entry name" value="NB-ARC"/>
</dbReference>
<dbReference type="PANTHER" id="PTHR36766:SF40">
    <property type="entry name" value="DISEASE RESISTANCE PROTEIN RGA3"/>
    <property type="match status" value="1"/>
</dbReference>
<accession>A0A4V0P191</accession>
<proteinExistence type="predicted"/>
<dbReference type="InterPro" id="IPR027417">
    <property type="entry name" value="P-loop_NTPase"/>
</dbReference>
<dbReference type="EMBL" id="LC385788">
    <property type="protein sequence ID" value="BBE27828.1"/>
    <property type="molecule type" value="Genomic_DNA"/>
</dbReference>
<organism evidence="4">
    <name type="scientific">Oryza sativa subsp. japonica</name>
    <name type="common">Rice</name>
    <dbReference type="NCBI Taxonomy" id="39947"/>
    <lineage>
        <taxon>Eukaryota</taxon>
        <taxon>Viridiplantae</taxon>
        <taxon>Streptophyta</taxon>
        <taxon>Embryophyta</taxon>
        <taxon>Tracheophyta</taxon>
        <taxon>Spermatophyta</taxon>
        <taxon>Magnoliopsida</taxon>
        <taxon>Liliopsida</taxon>
        <taxon>Poales</taxon>
        <taxon>Poaceae</taxon>
        <taxon>BOP clade</taxon>
        <taxon>Oryzoideae</taxon>
        <taxon>Oryzeae</taxon>
        <taxon>Oryzinae</taxon>
        <taxon>Oryza</taxon>
        <taxon>Oryza sativa</taxon>
    </lineage>
</organism>
<reference evidence="4" key="1">
    <citation type="journal article" date="2018" name="Rice">
        <title>Divergent evolution of rice blast resistance Pi54 locus in the genus Oryza.</title>
        <authorList>
            <person name="Zhang L."/>
            <person name="Nakagomi Y."/>
            <person name="Endo T."/>
            <person name="Teranishi M."/>
            <person name="Hidema J."/>
            <person name="Sato S."/>
            <person name="Higashitani A."/>
        </authorList>
    </citation>
    <scope>NUCLEOTIDE SEQUENCE</scope>
</reference>
<dbReference type="Gene3D" id="3.80.10.10">
    <property type="entry name" value="Ribonuclease Inhibitor"/>
    <property type="match status" value="1"/>
</dbReference>
<dbReference type="Pfam" id="PF25019">
    <property type="entry name" value="LRR_R13L1-DRL21"/>
    <property type="match status" value="1"/>
</dbReference>
<dbReference type="GO" id="GO:0043531">
    <property type="term" value="F:ADP binding"/>
    <property type="evidence" value="ECO:0007669"/>
    <property type="project" value="InterPro"/>
</dbReference>
<keyword evidence="1" id="KW-0433">Leucine-rich repeat</keyword>
<dbReference type="InterPro" id="IPR032675">
    <property type="entry name" value="LRR_dom_sf"/>
</dbReference>
<feature type="domain" description="NB-ARC" evidence="2">
    <location>
        <begin position="47"/>
        <end position="106"/>
    </location>
</feature>
<dbReference type="PANTHER" id="PTHR36766">
    <property type="entry name" value="PLANT BROAD-SPECTRUM MILDEW RESISTANCE PROTEIN RPW8"/>
    <property type="match status" value="1"/>
</dbReference>
<protein>
    <submittedName>
        <fullName evidence="4">NBS-LRR protein</fullName>
    </submittedName>
</protein>
<dbReference type="PRINTS" id="PR00364">
    <property type="entry name" value="DISEASERSIST"/>
</dbReference>
<dbReference type="InterPro" id="IPR056789">
    <property type="entry name" value="LRR_R13L1-DRL21"/>
</dbReference>
<name>A0A4V0P191_ORYSJ</name>
<sequence length="924" mass="103259">MGKTHLAQALYKDARVRGKFNRQRWVNFKDAANMSLGFLNGTQHESSYLIVLDDVWYENAQEWDNLIKDLPSKGATILTTRSTAVSSRLATMPTCKPYYLPALQQEFSNSCLEWVASQSGHYPTELYEVCTVVVEQCDVPEGMQQRGGIEIYVEGCPNFPTQPSARTSSSRSSSLSPAPLAHLGNRAFEDGADGGADGGEEWDDDVLFHAMGAVEEDFARETPAKMLSFEIAPNLWSILPPPLLFVDLWSLPKSHDGGGGGAMDVAVDLQRVMDMLSSTRMEYQCHLLGLDALLGEVRDAFLGFSSLVTDIIGRRGEYLLSDARVSLAHLRGELEAIQGRLARAGAWYQVPTRSITNLLFRRAATRQLRRLMLDLSAIRGDLLPSVPRLNTPLDNFDPAGTWTDDVDSGDVRTPMVGRSELAEKMLQRILLAAADDDGPLVLPIVGGPGTGKTHLARFIFNDDRINKAFQVRHWVHLSPNFDLSKAAITSRWIDREDDCSYLQRVIFGVLRGGVDYLLVLDNVWNARQDQPWPEWDALLLAFPPNGKILLTTRTPSIIPRTAAVVRTTDPYFLQPLDQESSEQISAKSDQVGKSSGRMGHLTNLQTLLGYVVSNSNGAMMSELQPLAHLHRLSLERLEKQHLKELELVAYEGDRFPSWMTSTEPYLKSLVEISLLNLRECRTGVFPHLAEVTIIQCPKLRVLSMELPSVEKLILWMNNKMLYDSKGGLLGVAKNLEQISICFGEELRASSNFEGLQDLVMLQKLDLCGCHELTCLPQGLQHLSSIKSLAIDNCGKLETLPEWLEKLPYLQVIYLSGCHALHSIAKGLLQCHSIQIHIDDCPKLPEQSSGRKPVIQVKKQKEIIGDDEETHVEDDTYLEEFFFGPRGITGRDDEETHIEDNTYLEEFFFVPQGITGRTKFPSVKL</sequence>
<feature type="domain" description="NB-ARC" evidence="2">
    <location>
        <begin position="424"/>
        <end position="563"/>
    </location>
</feature>
<evidence type="ECO:0000256" key="1">
    <source>
        <dbReference type="ARBA" id="ARBA00022614"/>
    </source>
</evidence>
<evidence type="ECO:0000259" key="3">
    <source>
        <dbReference type="Pfam" id="PF25019"/>
    </source>
</evidence>